<feature type="repeat" description="HEAT" evidence="2">
    <location>
        <begin position="690"/>
        <end position="728"/>
    </location>
</feature>
<keyword evidence="1" id="KW-0677">Repeat</keyword>
<feature type="compositionally biased region" description="Pro residues" evidence="3">
    <location>
        <begin position="85"/>
        <end position="95"/>
    </location>
</feature>
<feature type="compositionally biased region" description="Polar residues" evidence="3">
    <location>
        <begin position="58"/>
        <end position="68"/>
    </location>
</feature>
<feature type="compositionally biased region" description="Basic and acidic residues" evidence="3">
    <location>
        <begin position="965"/>
        <end position="977"/>
    </location>
</feature>
<evidence type="ECO:0000256" key="2">
    <source>
        <dbReference type="PROSITE-ProRule" id="PRU00103"/>
    </source>
</evidence>
<dbReference type="EMBL" id="KV417524">
    <property type="protein sequence ID" value="KZP24774.1"/>
    <property type="molecule type" value="Genomic_DNA"/>
</dbReference>
<dbReference type="STRING" id="436010.A0A166N936"/>
<protein>
    <submittedName>
        <fullName evidence="4">ARM repeat-containing protein</fullName>
    </submittedName>
</protein>
<sequence>MGAIVSSLLHKDEQRQQRPTHISFSALSPAFRSLPSSPAQRDNPFERPLLSPALTFYTAPSTPLTSPQHDAPPGAESPPEIVLHVPPPPTPPQELPPIAEQAAPAEPALDPPEADDAFPNIDQVYIDPSLDEEGLSNLEKIYLFSRSQAAFHRVYIMHALPAFLAGTTPAEAVGYVLPLLMALATDPDEQVKEALAAKLVPILWWFYTHCAIVEDEEAVPADWDPAGDVGYLSVQAFTPILGTLLLSPNPTVGGPTRFAVVDVLARLRKLDEWEDREDMAVVEGEEDVYVDTLTRGERSLLREELLQQVVIGMGRLGEDEMADDGSYEGQWLGDDDESLTPQEHQLAQEQSSATRVEDVVNPYFPAIPEPGAEGAATPVNGASAEISSAPMHVSFQLPAASYEDAQPPEPDWVAQTVHATGIQPEPPVARQEAPAEQDAEMAALEGDEEEGFAEEQAAAGRLSSMSLIAAVVASGPVDARTQEAFVGEVARIGRDEFYWVRREASFAVGALAKIVPHEVVVGSLLPLFDALRHDGDWNVRGSALFALPAILARLDAPQRRALALDAVVPLAADEAAPVRLGVLEALGEVLHTFHADDGGPPDELLRLFVGRAEDRLPRAEKPHIPTLIEKFAKHPVWGGVQPASESEKAPRQEEEEPIEAFYKDPSRPLICAFNYPAVALTLGRRRWGELVELYRSLAGDPTPKVRRTLAASLGEMARIVGPDYAERDLLPVWRSAIQCEDDGETRLKAIEAVEAFVGALDGGKGREEVPQDLLDAWRAGKLSGWRERRCAVGVILGLARAVGDAQPKVVLGLLKLALTDPVAGVREEAISILPQIWALFGEHASVIRELEMDISTLGRSPSFRSRMTYIASQRALVLPDAPEQPARKIDAAFWRELRTLVDDPIIGVRIALARFVGLLRQHFARDPHPIIPGALNELAAKLSDDSAKEVRSFVASYHDQAIHAQQHDRRTVAERRQPARRHSNFATFSRPPPRPDA</sequence>
<dbReference type="OrthoDB" id="340346at2759"/>
<feature type="compositionally biased region" description="Acidic residues" evidence="3">
    <location>
        <begin position="435"/>
        <end position="449"/>
    </location>
</feature>
<feature type="region of interest" description="Disordered" evidence="3">
    <location>
        <begin position="1"/>
        <end position="97"/>
    </location>
</feature>
<feature type="compositionally biased region" description="Polar residues" evidence="3">
    <location>
        <begin position="17"/>
        <end position="26"/>
    </location>
</feature>
<dbReference type="GO" id="GO:0019888">
    <property type="term" value="F:protein phosphatase regulator activity"/>
    <property type="evidence" value="ECO:0007669"/>
    <property type="project" value="TreeGrafter"/>
</dbReference>
<evidence type="ECO:0000313" key="4">
    <source>
        <dbReference type="EMBL" id="KZP24774.1"/>
    </source>
</evidence>
<dbReference type="InterPro" id="IPR051023">
    <property type="entry name" value="PP2A_Regulatory_Subunit_A"/>
</dbReference>
<gene>
    <name evidence="4" type="ORF">FIBSPDRAFT_406480</name>
</gene>
<feature type="region of interest" description="Disordered" evidence="3">
    <location>
        <begin position="317"/>
        <end position="337"/>
    </location>
</feature>
<dbReference type="Gene3D" id="1.25.10.10">
    <property type="entry name" value="Leucine-rich Repeat Variant"/>
    <property type="match status" value="1"/>
</dbReference>
<evidence type="ECO:0000313" key="5">
    <source>
        <dbReference type="Proteomes" id="UP000076532"/>
    </source>
</evidence>
<dbReference type="InterPro" id="IPR016024">
    <property type="entry name" value="ARM-type_fold"/>
</dbReference>
<evidence type="ECO:0000256" key="3">
    <source>
        <dbReference type="SAM" id="MobiDB-lite"/>
    </source>
</evidence>
<dbReference type="PANTHER" id="PTHR10648:SF1">
    <property type="entry name" value="SERINE_THREONINE-PROTEIN PHOSPHATASE 4 REGULATORY SUBUNIT 1"/>
    <property type="match status" value="1"/>
</dbReference>
<name>A0A166N936_9AGAM</name>
<organism evidence="4 5">
    <name type="scientific">Athelia psychrophila</name>
    <dbReference type="NCBI Taxonomy" id="1759441"/>
    <lineage>
        <taxon>Eukaryota</taxon>
        <taxon>Fungi</taxon>
        <taxon>Dikarya</taxon>
        <taxon>Basidiomycota</taxon>
        <taxon>Agaricomycotina</taxon>
        <taxon>Agaricomycetes</taxon>
        <taxon>Agaricomycetidae</taxon>
        <taxon>Atheliales</taxon>
        <taxon>Atheliaceae</taxon>
        <taxon>Athelia</taxon>
    </lineage>
</organism>
<dbReference type="Proteomes" id="UP000076532">
    <property type="component" value="Unassembled WGS sequence"/>
</dbReference>
<reference evidence="4 5" key="1">
    <citation type="journal article" date="2016" name="Mol. Biol. Evol.">
        <title>Comparative Genomics of Early-Diverging Mushroom-Forming Fungi Provides Insights into the Origins of Lignocellulose Decay Capabilities.</title>
        <authorList>
            <person name="Nagy L.G."/>
            <person name="Riley R."/>
            <person name="Tritt A."/>
            <person name="Adam C."/>
            <person name="Daum C."/>
            <person name="Floudas D."/>
            <person name="Sun H."/>
            <person name="Yadav J.S."/>
            <person name="Pangilinan J."/>
            <person name="Larsson K.H."/>
            <person name="Matsuura K."/>
            <person name="Barry K."/>
            <person name="Labutti K."/>
            <person name="Kuo R."/>
            <person name="Ohm R.A."/>
            <person name="Bhattacharya S.S."/>
            <person name="Shirouzu T."/>
            <person name="Yoshinaga Y."/>
            <person name="Martin F.M."/>
            <person name="Grigoriev I.V."/>
            <person name="Hibbett D.S."/>
        </authorList>
    </citation>
    <scope>NUCLEOTIDE SEQUENCE [LARGE SCALE GENOMIC DNA]</scope>
    <source>
        <strain evidence="4 5">CBS 109695</strain>
    </source>
</reference>
<dbReference type="PANTHER" id="PTHR10648">
    <property type="entry name" value="SERINE/THREONINE-PROTEIN PHOSPHATASE PP2A 65 KDA REGULATORY SUBUNIT"/>
    <property type="match status" value="1"/>
</dbReference>
<dbReference type="InterPro" id="IPR011989">
    <property type="entry name" value="ARM-like"/>
</dbReference>
<feature type="region of interest" description="Disordered" evidence="3">
    <location>
        <begin position="423"/>
        <end position="449"/>
    </location>
</feature>
<dbReference type="PROSITE" id="PS50077">
    <property type="entry name" value="HEAT_REPEAT"/>
    <property type="match status" value="2"/>
</dbReference>
<feature type="region of interest" description="Disordered" evidence="3">
    <location>
        <begin position="964"/>
        <end position="997"/>
    </location>
</feature>
<proteinExistence type="predicted"/>
<dbReference type="InterPro" id="IPR021133">
    <property type="entry name" value="HEAT_type_2"/>
</dbReference>
<dbReference type="GO" id="GO:0005737">
    <property type="term" value="C:cytoplasm"/>
    <property type="evidence" value="ECO:0007669"/>
    <property type="project" value="TreeGrafter"/>
</dbReference>
<evidence type="ECO:0000256" key="1">
    <source>
        <dbReference type="ARBA" id="ARBA00022737"/>
    </source>
</evidence>
<feature type="repeat" description="HEAT" evidence="2">
    <location>
        <begin position="524"/>
        <end position="562"/>
    </location>
</feature>
<accession>A0A166N936</accession>
<dbReference type="SUPFAM" id="SSF48371">
    <property type="entry name" value="ARM repeat"/>
    <property type="match status" value="1"/>
</dbReference>
<dbReference type="AlphaFoldDB" id="A0A166N936"/>
<keyword evidence="5" id="KW-1185">Reference proteome</keyword>